<dbReference type="InterPro" id="IPR001912">
    <property type="entry name" value="Ribosomal_uS4_N"/>
</dbReference>
<evidence type="ECO:0000259" key="6">
    <source>
        <dbReference type="SMART" id="SM00363"/>
    </source>
</evidence>
<feature type="domain" description="RNA-binding S4" evidence="6">
    <location>
        <begin position="98"/>
        <end position="156"/>
    </location>
</feature>
<comment type="caution">
    <text evidence="8">The sequence shown here is derived from an EMBL/GenBank/DDBJ whole genome shotgun (WGS) entry which is preliminary data.</text>
</comment>
<proteinExistence type="inferred from homology"/>
<evidence type="ECO:0000313" key="8">
    <source>
        <dbReference type="EMBL" id="KKL12558.1"/>
    </source>
</evidence>
<dbReference type="HAMAP" id="MF_01306_B">
    <property type="entry name" value="Ribosomal_uS4_B"/>
    <property type="match status" value="1"/>
</dbReference>
<evidence type="ECO:0000256" key="3">
    <source>
        <dbReference type="ARBA" id="ARBA00022884"/>
    </source>
</evidence>
<feature type="domain" description="Small ribosomal subunit protein uS4 N-terminal" evidence="7">
    <location>
        <begin position="3"/>
        <end position="97"/>
    </location>
</feature>
<evidence type="ECO:0000259" key="7">
    <source>
        <dbReference type="SMART" id="SM01390"/>
    </source>
</evidence>
<evidence type="ECO:0000256" key="1">
    <source>
        <dbReference type="ARBA" id="ARBA00007465"/>
    </source>
</evidence>
<evidence type="ECO:0000256" key="5">
    <source>
        <dbReference type="ARBA" id="ARBA00023274"/>
    </source>
</evidence>
<dbReference type="Gene3D" id="3.10.290.10">
    <property type="entry name" value="RNA-binding S4 domain"/>
    <property type="match status" value="1"/>
</dbReference>
<reference evidence="8" key="1">
    <citation type="journal article" date="2015" name="Nature">
        <title>Complex archaea that bridge the gap between prokaryotes and eukaryotes.</title>
        <authorList>
            <person name="Spang A."/>
            <person name="Saw J.H."/>
            <person name="Jorgensen S.L."/>
            <person name="Zaremba-Niedzwiedzka K."/>
            <person name="Martijn J."/>
            <person name="Lind A.E."/>
            <person name="van Eijk R."/>
            <person name="Schleper C."/>
            <person name="Guy L."/>
            <person name="Ettema T.J."/>
        </authorList>
    </citation>
    <scope>NUCLEOTIDE SEQUENCE</scope>
</reference>
<dbReference type="Pfam" id="PF00163">
    <property type="entry name" value="Ribosomal_S4"/>
    <property type="match status" value="1"/>
</dbReference>
<dbReference type="NCBIfam" id="TIGR01017">
    <property type="entry name" value="rpsD_bact"/>
    <property type="match status" value="1"/>
</dbReference>
<comment type="similarity">
    <text evidence="1">Belongs to the universal ribosomal protein uS4 family.</text>
</comment>
<dbReference type="FunFam" id="1.10.1050.10:FF:000001">
    <property type="entry name" value="30S ribosomal protein S4"/>
    <property type="match status" value="1"/>
</dbReference>
<keyword evidence="5" id="KW-0687">Ribonucleoprotein</keyword>
<keyword evidence="2" id="KW-0699">rRNA-binding</keyword>
<dbReference type="InterPro" id="IPR022801">
    <property type="entry name" value="Ribosomal_uS4"/>
</dbReference>
<dbReference type="GO" id="GO:0003735">
    <property type="term" value="F:structural constituent of ribosome"/>
    <property type="evidence" value="ECO:0007669"/>
    <property type="project" value="InterPro"/>
</dbReference>
<dbReference type="Pfam" id="PF01479">
    <property type="entry name" value="S4"/>
    <property type="match status" value="1"/>
</dbReference>
<dbReference type="GO" id="GO:0042274">
    <property type="term" value="P:ribosomal small subunit biogenesis"/>
    <property type="evidence" value="ECO:0007669"/>
    <property type="project" value="TreeGrafter"/>
</dbReference>
<dbReference type="GO" id="GO:0006412">
    <property type="term" value="P:translation"/>
    <property type="evidence" value="ECO:0007669"/>
    <property type="project" value="InterPro"/>
</dbReference>
<protein>
    <submittedName>
        <fullName evidence="8">Uncharacterized protein</fullName>
    </submittedName>
</protein>
<dbReference type="PROSITE" id="PS50889">
    <property type="entry name" value="S4"/>
    <property type="match status" value="1"/>
</dbReference>
<dbReference type="InterPro" id="IPR005709">
    <property type="entry name" value="Ribosomal_uS4_bac-type"/>
</dbReference>
<dbReference type="PANTHER" id="PTHR11831">
    <property type="entry name" value="30S 40S RIBOSOMAL PROTEIN"/>
    <property type="match status" value="1"/>
</dbReference>
<dbReference type="SMART" id="SM00363">
    <property type="entry name" value="S4"/>
    <property type="match status" value="1"/>
</dbReference>
<dbReference type="NCBIfam" id="NF003717">
    <property type="entry name" value="PRK05327.1"/>
    <property type="match status" value="1"/>
</dbReference>
<sequence length="208" mass="24211">MARYREALCKLCRREGEKLFLKGDRCFTEKCSVERRKYPPGQHGQRRTKLSDYAIQLREKQKVRNSYGLMEKQFRRYYDWASRSRDVTGDVLLRYLERRLDNVVFRMGFAANRRQARQLVSHGFFQVNGRRVNVPSFIVRAGDIVTPSEAGKKLGVITDSMARAVHRGIPDWVEVDSDNLTGKVMHLPAREEIAVTAQEQLIVELYSK</sequence>
<evidence type="ECO:0000256" key="4">
    <source>
        <dbReference type="ARBA" id="ARBA00022980"/>
    </source>
</evidence>
<dbReference type="InterPro" id="IPR036986">
    <property type="entry name" value="S4_RNA-bd_sf"/>
</dbReference>
<dbReference type="GO" id="GO:0015935">
    <property type="term" value="C:small ribosomal subunit"/>
    <property type="evidence" value="ECO:0007669"/>
    <property type="project" value="InterPro"/>
</dbReference>
<dbReference type="GO" id="GO:0019843">
    <property type="term" value="F:rRNA binding"/>
    <property type="evidence" value="ECO:0007669"/>
    <property type="project" value="UniProtKB-KW"/>
</dbReference>
<dbReference type="FunFam" id="3.10.290.10:FF:000001">
    <property type="entry name" value="30S ribosomal protein S4"/>
    <property type="match status" value="1"/>
</dbReference>
<dbReference type="PANTHER" id="PTHR11831:SF4">
    <property type="entry name" value="SMALL RIBOSOMAL SUBUNIT PROTEIN US4M"/>
    <property type="match status" value="1"/>
</dbReference>
<gene>
    <name evidence="8" type="ORF">LCGC14_2534560</name>
</gene>
<dbReference type="AlphaFoldDB" id="A0A0F9DKL1"/>
<evidence type="ECO:0000256" key="2">
    <source>
        <dbReference type="ARBA" id="ARBA00022730"/>
    </source>
</evidence>
<name>A0A0F9DKL1_9ZZZZ</name>
<dbReference type="SMART" id="SM01390">
    <property type="entry name" value="Ribosomal_S4"/>
    <property type="match status" value="1"/>
</dbReference>
<dbReference type="InterPro" id="IPR002942">
    <property type="entry name" value="S4_RNA-bd"/>
</dbReference>
<keyword evidence="4" id="KW-0689">Ribosomal protein</keyword>
<dbReference type="EMBL" id="LAZR01041207">
    <property type="protein sequence ID" value="KKL12558.1"/>
    <property type="molecule type" value="Genomic_DNA"/>
</dbReference>
<dbReference type="SUPFAM" id="SSF55174">
    <property type="entry name" value="Alpha-L RNA-binding motif"/>
    <property type="match status" value="1"/>
</dbReference>
<dbReference type="Gene3D" id="1.10.1050.10">
    <property type="entry name" value="Ribosomal Protein S4 Delta 41, Chain A, domain 1"/>
    <property type="match status" value="1"/>
</dbReference>
<accession>A0A0F9DKL1</accession>
<keyword evidence="3" id="KW-0694">RNA-binding</keyword>
<dbReference type="CDD" id="cd00165">
    <property type="entry name" value="S4"/>
    <property type="match status" value="1"/>
</dbReference>
<organism evidence="8">
    <name type="scientific">marine sediment metagenome</name>
    <dbReference type="NCBI Taxonomy" id="412755"/>
    <lineage>
        <taxon>unclassified sequences</taxon>
        <taxon>metagenomes</taxon>
        <taxon>ecological metagenomes</taxon>
    </lineage>
</organism>